<dbReference type="AlphaFoldDB" id="A0A9P6U0Z1"/>
<evidence type="ECO:0000259" key="1">
    <source>
        <dbReference type="PROSITE" id="PS50404"/>
    </source>
</evidence>
<comment type="caution">
    <text evidence="3">The sequence shown here is derived from an EMBL/GenBank/DDBJ whole genome shotgun (WGS) entry which is preliminary data.</text>
</comment>
<name>A0A9P6U0Z1_9FUNG</name>
<sequence>MSPSTKYQLHYFGHHGVAMTIRALLCLGGADWAPKVEIFEGWATIKHSSSPFGTLPILNVFKESGEVLEIPESLAIERYLAKTFGMVGSTEAEQIQVDVVLSLHTSLSAFWIHRVLRAAAEVTPKGHVELKASKLPTWIANCEKVVMKNGSNGHFVGDKFTYADVYASTLMDTILAAEGVEDVLNEKTAPNLFAVKRKVDSHPSYLAFRKSDEFSGMSRLLEAYASRKHFPFDMKKSHIVG</sequence>
<dbReference type="InterPro" id="IPR004045">
    <property type="entry name" value="Glutathione_S-Trfase_N"/>
</dbReference>
<dbReference type="OrthoDB" id="414243at2759"/>
<evidence type="ECO:0000313" key="4">
    <source>
        <dbReference type="Proteomes" id="UP000807716"/>
    </source>
</evidence>
<dbReference type="SFLD" id="SFLDS00019">
    <property type="entry name" value="Glutathione_Transferase_(cytos"/>
    <property type="match status" value="1"/>
</dbReference>
<organism evidence="3 4">
    <name type="scientific">Actinomortierella ambigua</name>
    <dbReference type="NCBI Taxonomy" id="1343610"/>
    <lineage>
        <taxon>Eukaryota</taxon>
        <taxon>Fungi</taxon>
        <taxon>Fungi incertae sedis</taxon>
        <taxon>Mucoromycota</taxon>
        <taxon>Mortierellomycotina</taxon>
        <taxon>Mortierellomycetes</taxon>
        <taxon>Mortierellales</taxon>
        <taxon>Mortierellaceae</taxon>
        <taxon>Actinomortierella</taxon>
    </lineage>
</organism>
<keyword evidence="4" id="KW-1185">Reference proteome</keyword>
<dbReference type="Gene3D" id="1.20.1050.10">
    <property type="match status" value="1"/>
</dbReference>
<gene>
    <name evidence="3" type="ORF">DFQ27_006536</name>
</gene>
<dbReference type="InterPro" id="IPR036249">
    <property type="entry name" value="Thioredoxin-like_sf"/>
</dbReference>
<dbReference type="SUPFAM" id="SSF52833">
    <property type="entry name" value="Thioredoxin-like"/>
    <property type="match status" value="1"/>
</dbReference>
<reference evidence="3" key="1">
    <citation type="journal article" date="2020" name="Fungal Divers.">
        <title>Resolving the Mortierellaceae phylogeny through synthesis of multi-gene phylogenetics and phylogenomics.</title>
        <authorList>
            <person name="Vandepol N."/>
            <person name="Liber J."/>
            <person name="Desiro A."/>
            <person name="Na H."/>
            <person name="Kennedy M."/>
            <person name="Barry K."/>
            <person name="Grigoriev I.V."/>
            <person name="Miller A.N."/>
            <person name="O'Donnell K."/>
            <person name="Stajich J.E."/>
            <person name="Bonito G."/>
        </authorList>
    </citation>
    <scope>NUCLEOTIDE SEQUENCE</scope>
    <source>
        <strain evidence="3">BC1065</strain>
    </source>
</reference>
<dbReference type="InterPro" id="IPR004046">
    <property type="entry name" value="GST_C"/>
</dbReference>
<dbReference type="SUPFAM" id="SSF47616">
    <property type="entry name" value="GST C-terminal domain-like"/>
    <property type="match status" value="1"/>
</dbReference>
<feature type="domain" description="GST C-terminal" evidence="2">
    <location>
        <begin position="90"/>
        <end position="232"/>
    </location>
</feature>
<accession>A0A9P6U0Z1</accession>
<dbReference type="EMBL" id="JAAAJB010000488">
    <property type="protein sequence ID" value="KAG0254955.1"/>
    <property type="molecule type" value="Genomic_DNA"/>
</dbReference>
<evidence type="ECO:0000313" key="3">
    <source>
        <dbReference type="EMBL" id="KAG0254955.1"/>
    </source>
</evidence>
<dbReference type="Pfam" id="PF14497">
    <property type="entry name" value="GST_C_3"/>
    <property type="match status" value="1"/>
</dbReference>
<dbReference type="GO" id="GO:0006749">
    <property type="term" value="P:glutathione metabolic process"/>
    <property type="evidence" value="ECO:0007669"/>
    <property type="project" value="TreeGrafter"/>
</dbReference>
<proteinExistence type="predicted"/>
<dbReference type="InterPro" id="IPR040079">
    <property type="entry name" value="Glutathione_S-Trfase"/>
</dbReference>
<dbReference type="GO" id="GO:0004364">
    <property type="term" value="F:glutathione transferase activity"/>
    <property type="evidence" value="ECO:0007669"/>
    <property type="project" value="TreeGrafter"/>
</dbReference>
<evidence type="ECO:0008006" key="5">
    <source>
        <dbReference type="Google" id="ProtNLM"/>
    </source>
</evidence>
<dbReference type="PANTHER" id="PTHR11571:SF150">
    <property type="entry name" value="GLUTATHIONE S-TRANSFERASE"/>
    <property type="match status" value="1"/>
</dbReference>
<dbReference type="Gene3D" id="3.40.30.10">
    <property type="entry name" value="Glutaredoxin"/>
    <property type="match status" value="1"/>
</dbReference>
<feature type="domain" description="GST N-terminal" evidence="1">
    <location>
        <begin position="5"/>
        <end position="88"/>
    </location>
</feature>
<dbReference type="PROSITE" id="PS50405">
    <property type="entry name" value="GST_CTER"/>
    <property type="match status" value="1"/>
</dbReference>
<dbReference type="InterPro" id="IPR010987">
    <property type="entry name" value="Glutathione-S-Trfase_C-like"/>
</dbReference>
<protein>
    <recommendedName>
        <fullName evidence="5">Glutathione S-transferase</fullName>
    </recommendedName>
</protein>
<dbReference type="Proteomes" id="UP000807716">
    <property type="component" value="Unassembled WGS sequence"/>
</dbReference>
<dbReference type="PANTHER" id="PTHR11571">
    <property type="entry name" value="GLUTATHIONE S-TRANSFERASE"/>
    <property type="match status" value="1"/>
</dbReference>
<dbReference type="InterPro" id="IPR050213">
    <property type="entry name" value="GST_superfamily"/>
</dbReference>
<dbReference type="PROSITE" id="PS50404">
    <property type="entry name" value="GST_NTER"/>
    <property type="match status" value="1"/>
</dbReference>
<dbReference type="InterPro" id="IPR036282">
    <property type="entry name" value="Glutathione-S-Trfase_C_sf"/>
</dbReference>
<evidence type="ECO:0000259" key="2">
    <source>
        <dbReference type="PROSITE" id="PS50405"/>
    </source>
</evidence>